<gene>
    <name evidence="1" type="ORF">ROSSTS7063_01869</name>
</gene>
<organism evidence="1 2">
    <name type="scientific">Blautia obeum</name>
    <dbReference type="NCBI Taxonomy" id="40520"/>
    <lineage>
        <taxon>Bacteria</taxon>
        <taxon>Bacillati</taxon>
        <taxon>Bacillota</taxon>
        <taxon>Clostridia</taxon>
        <taxon>Lachnospirales</taxon>
        <taxon>Lachnospiraceae</taxon>
        <taxon>Blautia</taxon>
    </lineage>
</organism>
<dbReference type="AlphaFoldDB" id="A0A564TPJ0"/>
<dbReference type="Proteomes" id="UP000409147">
    <property type="component" value="Unassembled WGS sequence"/>
</dbReference>
<sequence length="65" mass="7474">MTLDFWQNTVIYEKKIFPIGMPSCDALNVPADIIAKMNEQCEKINLIIFFSLKKSRTMPTSSEMT</sequence>
<dbReference type="EMBL" id="CABHNB010000028">
    <property type="protein sequence ID" value="VUX09128.1"/>
    <property type="molecule type" value="Genomic_DNA"/>
</dbReference>
<evidence type="ECO:0000313" key="1">
    <source>
        <dbReference type="EMBL" id="VUX09128.1"/>
    </source>
</evidence>
<accession>A0A564TPJ0</accession>
<name>A0A564TPJ0_9FIRM</name>
<reference evidence="1 2" key="1">
    <citation type="submission" date="2019-07" db="EMBL/GenBank/DDBJ databases">
        <authorList>
            <person name="Hibberd C M."/>
            <person name="Gehrig L. J."/>
            <person name="Chang H.-W."/>
            <person name="Venkatesh S."/>
        </authorList>
    </citation>
    <scope>NUCLEOTIDE SEQUENCE [LARGE SCALE GENOMIC DNA]</scope>
    <source>
        <strain evidence="1">Ruminococcus_obeum_SSTS_Bg7063</strain>
    </source>
</reference>
<proteinExistence type="predicted"/>
<keyword evidence="2" id="KW-1185">Reference proteome</keyword>
<protein>
    <submittedName>
        <fullName evidence="1">Uncharacterized protein</fullName>
    </submittedName>
</protein>
<evidence type="ECO:0000313" key="2">
    <source>
        <dbReference type="Proteomes" id="UP000409147"/>
    </source>
</evidence>